<feature type="transmembrane region" description="Helical" evidence="10">
    <location>
        <begin position="12"/>
        <end position="32"/>
    </location>
</feature>
<dbReference type="Pfam" id="PF11612">
    <property type="entry name" value="T2SSJ"/>
    <property type="match status" value="1"/>
</dbReference>
<keyword evidence="7 10" id="KW-0812">Transmembrane</keyword>
<evidence type="ECO:0000256" key="1">
    <source>
        <dbReference type="ARBA" id="ARBA00004377"/>
    </source>
</evidence>
<evidence type="ECO:0000313" key="11">
    <source>
        <dbReference type="EMBL" id="USV01973.1"/>
    </source>
</evidence>
<evidence type="ECO:0000256" key="2">
    <source>
        <dbReference type="ARBA" id="ARBA00011084"/>
    </source>
</evidence>
<keyword evidence="4" id="KW-1003">Cell membrane</keyword>
<evidence type="ECO:0000256" key="5">
    <source>
        <dbReference type="ARBA" id="ARBA00022481"/>
    </source>
</evidence>
<dbReference type="NCBIfam" id="TIGR02532">
    <property type="entry name" value="IV_pilin_GFxxxE"/>
    <property type="match status" value="1"/>
</dbReference>
<evidence type="ECO:0000256" key="9">
    <source>
        <dbReference type="ARBA" id="ARBA00023136"/>
    </source>
</evidence>
<proteinExistence type="inferred from homology"/>
<evidence type="ECO:0000256" key="4">
    <source>
        <dbReference type="ARBA" id="ARBA00022475"/>
    </source>
</evidence>
<dbReference type="PANTHER" id="PTHR39583">
    <property type="entry name" value="TYPE II SECRETION SYSTEM PROTEIN J-RELATED"/>
    <property type="match status" value="1"/>
</dbReference>
<dbReference type="InterPro" id="IPR051621">
    <property type="entry name" value="T2SS_protein_J"/>
</dbReference>
<evidence type="ECO:0000313" key="12">
    <source>
        <dbReference type="Proteomes" id="UP001056873"/>
    </source>
</evidence>
<dbReference type="PANTHER" id="PTHR39583:SF2">
    <property type="entry name" value="TYPE II SECRETION SYSTEM PROTEIN J"/>
    <property type="match status" value="1"/>
</dbReference>
<keyword evidence="12" id="KW-1185">Reference proteome</keyword>
<dbReference type="SUPFAM" id="SSF54523">
    <property type="entry name" value="Pili subunits"/>
    <property type="match status" value="1"/>
</dbReference>
<dbReference type="NCBIfam" id="TIGR01711">
    <property type="entry name" value="gspJ"/>
    <property type="match status" value="1"/>
</dbReference>
<reference evidence="11" key="1">
    <citation type="journal article" date="2022" name="BMC Genomics">
        <title>Genome sequence of the entomopathogenic Serratia entomophila isolate 626 and characterisation of the species specific itaconate degradation pathway.</title>
        <authorList>
            <person name="Vaughan A.L."/>
            <person name="Altermann E."/>
            <person name="Glare T.R."/>
            <person name="Hurst M.R.H."/>
        </authorList>
    </citation>
    <scope>NUCLEOTIDE SEQUENCE</scope>
    <source>
        <strain evidence="11">626</strain>
    </source>
</reference>
<keyword evidence="5" id="KW-0488">Methylation</keyword>
<protein>
    <recommendedName>
        <fullName evidence="3">Type II secretion system protein J</fullName>
    </recommendedName>
</protein>
<keyword evidence="9 10" id="KW-0472">Membrane</keyword>
<accession>A0ABY5CWU9</accession>
<gene>
    <name evidence="11" type="primary">gspJ</name>
    <name evidence="11" type="ORF">KFQ06_05465</name>
</gene>
<sequence>MNSRPQRGFTLVEMMLAIVIFSLLSLLALMIFQGVLKNSEIVQGKAAQMVQLQRALNAVERDFSHALARVPVNLAAQPGIPEFEARQAADGAGNYRVMLIRHGWQNPGGRLPRSTLERVEYRLEQGRLTRLSYPELNGPASAARRVTLLAGVRRFQLRFYYQGEWLAAWRASTWLPQAVEIAVDTGNLGPVRRIVLLPSEDKS</sequence>
<dbReference type="Pfam" id="PF07963">
    <property type="entry name" value="N_methyl"/>
    <property type="match status" value="1"/>
</dbReference>
<evidence type="ECO:0000256" key="10">
    <source>
        <dbReference type="SAM" id="Phobius"/>
    </source>
</evidence>
<dbReference type="InterPro" id="IPR010055">
    <property type="entry name" value="T2SS_protein-GspJ"/>
</dbReference>
<comment type="similarity">
    <text evidence="2">Belongs to the GSP J family.</text>
</comment>
<dbReference type="InterPro" id="IPR045584">
    <property type="entry name" value="Pilin-like"/>
</dbReference>
<keyword evidence="6" id="KW-0997">Cell inner membrane</keyword>
<dbReference type="Gene3D" id="2.10.70.20">
    <property type="entry name" value="gspk-gspi-gspj complex like domains"/>
    <property type="match status" value="1"/>
</dbReference>
<dbReference type="Proteomes" id="UP001056873">
    <property type="component" value="Chromosome"/>
</dbReference>
<evidence type="ECO:0000256" key="6">
    <source>
        <dbReference type="ARBA" id="ARBA00022519"/>
    </source>
</evidence>
<evidence type="ECO:0000256" key="8">
    <source>
        <dbReference type="ARBA" id="ARBA00022989"/>
    </source>
</evidence>
<dbReference type="InterPro" id="IPR012902">
    <property type="entry name" value="N_methyl_site"/>
</dbReference>
<evidence type="ECO:0000256" key="7">
    <source>
        <dbReference type="ARBA" id="ARBA00022692"/>
    </source>
</evidence>
<evidence type="ECO:0000256" key="3">
    <source>
        <dbReference type="ARBA" id="ARBA00021539"/>
    </source>
</evidence>
<keyword evidence="8 10" id="KW-1133">Transmembrane helix</keyword>
<dbReference type="EMBL" id="CP074347">
    <property type="protein sequence ID" value="USV01973.1"/>
    <property type="molecule type" value="Genomic_DNA"/>
</dbReference>
<dbReference type="RefSeq" id="WP_252961512.1">
    <property type="nucleotide sequence ID" value="NZ_CAMIPH010000005.1"/>
</dbReference>
<name>A0ABY5CWU9_9GAMM</name>
<dbReference type="Gene3D" id="3.10.610.10">
    <property type="entry name" value="GSPII I/J protein-like"/>
    <property type="match status" value="1"/>
</dbReference>
<dbReference type="PROSITE" id="PS00409">
    <property type="entry name" value="PROKAR_NTER_METHYL"/>
    <property type="match status" value="1"/>
</dbReference>
<comment type="subcellular location">
    <subcellularLocation>
        <location evidence="1">Cell inner membrane</location>
        <topology evidence="1">Single-pass membrane protein</topology>
    </subcellularLocation>
</comment>
<organism evidence="11 12">
    <name type="scientific">Serratia entomophila</name>
    <dbReference type="NCBI Taxonomy" id="42906"/>
    <lineage>
        <taxon>Bacteria</taxon>
        <taxon>Pseudomonadati</taxon>
        <taxon>Pseudomonadota</taxon>
        <taxon>Gammaproteobacteria</taxon>
        <taxon>Enterobacterales</taxon>
        <taxon>Yersiniaceae</taxon>
        <taxon>Serratia</taxon>
    </lineage>
</organism>